<evidence type="ECO:0000313" key="6">
    <source>
        <dbReference type="EMBL" id="TWT81405.1"/>
    </source>
</evidence>
<feature type="transmembrane region" description="Helical" evidence="4">
    <location>
        <begin position="36"/>
        <end position="56"/>
    </location>
</feature>
<keyword evidence="7" id="KW-1185">Reference proteome</keyword>
<dbReference type="RefSeq" id="WP_146397328.1">
    <property type="nucleotide sequence ID" value="NZ_SJPJ01000001.1"/>
</dbReference>
<gene>
    <name evidence="6" type="primary">liaS_1</name>
    <name evidence="6" type="ORF">CA13_28580</name>
</gene>
<keyword evidence="3" id="KW-0902">Two-component regulatory system</keyword>
<dbReference type="CDD" id="cd16917">
    <property type="entry name" value="HATPase_UhpB-NarQ-NarX-like"/>
    <property type="match status" value="1"/>
</dbReference>
<dbReference type="InterPro" id="IPR005467">
    <property type="entry name" value="His_kinase_dom"/>
</dbReference>
<dbReference type="PANTHER" id="PTHR24421">
    <property type="entry name" value="NITRATE/NITRITE SENSOR PROTEIN NARX-RELATED"/>
    <property type="match status" value="1"/>
</dbReference>
<feature type="transmembrane region" description="Helical" evidence="4">
    <location>
        <begin position="152"/>
        <end position="174"/>
    </location>
</feature>
<dbReference type="EMBL" id="SJPJ01000001">
    <property type="protein sequence ID" value="TWT81405.1"/>
    <property type="molecule type" value="Genomic_DNA"/>
</dbReference>
<dbReference type="GO" id="GO:0046983">
    <property type="term" value="F:protein dimerization activity"/>
    <property type="evidence" value="ECO:0007669"/>
    <property type="project" value="InterPro"/>
</dbReference>
<evidence type="ECO:0000256" key="1">
    <source>
        <dbReference type="ARBA" id="ARBA00022679"/>
    </source>
</evidence>
<evidence type="ECO:0000256" key="3">
    <source>
        <dbReference type="ARBA" id="ARBA00023012"/>
    </source>
</evidence>
<dbReference type="InterPro" id="IPR036890">
    <property type="entry name" value="HATPase_C_sf"/>
</dbReference>
<dbReference type="Pfam" id="PF07730">
    <property type="entry name" value="HisKA_3"/>
    <property type="match status" value="1"/>
</dbReference>
<dbReference type="InterPro" id="IPR011712">
    <property type="entry name" value="Sig_transdc_His_kin_sub3_dim/P"/>
</dbReference>
<keyword evidence="4" id="KW-1133">Transmembrane helix</keyword>
<evidence type="ECO:0000313" key="7">
    <source>
        <dbReference type="Proteomes" id="UP000315010"/>
    </source>
</evidence>
<dbReference type="AlphaFoldDB" id="A0A5C5Z2I0"/>
<dbReference type="OrthoDB" id="290376at2"/>
<name>A0A5C5Z2I0_9BACT</name>
<proteinExistence type="predicted"/>
<dbReference type="EC" id="2.7.13.3" evidence="6"/>
<dbReference type="InterPro" id="IPR003594">
    <property type="entry name" value="HATPase_dom"/>
</dbReference>
<organism evidence="6 7">
    <name type="scientific">Novipirellula herctigrandis</name>
    <dbReference type="NCBI Taxonomy" id="2527986"/>
    <lineage>
        <taxon>Bacteria</taxon>
        <taxon>Pseudomonadati</taxon>
        <taxon>Planctomycetota</taxon>
        <taxon>Planctomycetia</taxon>
        <taxon>Pirellulales</taxon>
        <taxon>Pirellulaceae</taxon>
        <taxon>Novipirellula</taxon>
    </lineage>
</organism>
<feature type="domain" description="Histidine kinase" evidence="5">
    <location>
        <begin position="259"/>
        <end position="451"/>
    </location>
</feature>
<dbReference type="GO" id="GO:0000155">
    <property type="term" value="F:phosphorelay sensor kinase activity"/>
    <property type="evidence" value="ECO:0007669"/>
    <property type="project" value="InterPro"/>
</dbReference>
<comment type="caution">
    <text evidence="6">The sequence shown here is derived from an EMBL/GenBank/DDBJ whole genome shotgun (WGS) entry which is preliminary data.</text>
</comment>
<feature type="transmembrane region" description="Helical" evidence="4">
    <location>
        <begin position="98"/>
        <end position="117"/>
    </location>
</feature>
<feature type="transmembrane region" description="Helical" evidence="4">
    <location>
        <begin position="68"/>
        <end position="86"/>
    </location>
</feature>
<feature type="transmembrane region" description="Helical" evidence="4">
    <location>
        <begin position="181"/>
        <end position="200"/>
    </location>
</feature>
<evidence type="ECO:0000259" key="5">
    <source>
        <dbReference type="PROSITE" id="PS50109"/>
    </source>
</evidence>
<dbReference type="Gene3D" id="1.20.5.1930">
    <property type="match status" value="1"/>
</dbReference>
<feature type="transmembrane region" description="Helical" evidence="4">
    <location>
        <begin position="6"/>
        <end position="27"/>
    </location>
</feature>
<dbReference type="SUPFAM" id="SSF55874">
    <property type="entry name" value="ATPase domain of HSP90 chaperone/DNA topoisomerase II/histidine kinase"/>
    <property type="match status" value="1"/>
</dbReference>
<dbReference type="GO" id="GO:0016020">
    <property type="term" value="C:membrane"/>
    <property type="evidence" value="ECO:0007669"/>
    <property type="project" value="InterPro"/>
</dbReference>
<dbReference type="Proteomes" id="UP000315010">
    <property type="component" value="Unassembled WGS sequence"/>
</dbReference>
<sequence length="451" mass="49286">MNYLEIAQYMAFAVFQTIAVIHLLVWIRAHREITHLLFALTAAAAGINAIAETFMYRAESIDVMSSELRWYVAASGCWAIASVCFITSYASVGKIGKCVATVIVVAFMAAMVVNLFSPASFLYTEITGLRTITLPWGERIWLAIGKSNPWRLVFELAMLAILGLVACGCYGFWLRKERGRAIIFGSTVVVFMLCFGTHAFFVDTGRLDSPYLSTYGFLALVGLTGYDLAGEVMRSSALSSKLAQKESDLRKAVADERNRIAGELHDSVTQTLFSTAAIADAIPEVWRRSPDDAMRGLQDLRALTKGALAEMRALLLELHPASLLEKDLGVLLQQLASAATGRSRVPIELETEGAMVMPDDVQIAFYRAAQEGINNALKHADANNIRLCLKRSEVQATLTVCDDGCGLEDSREFSGMGLQLMRERIATIGGRLDVQSEATAGTTITVIWNKG</sequence>
<dbReference type="Pfam" id="PF02518">
    <property type="entry name" value="HATPase_c"/>
    <property type="match status" value="1"/>
</dbReference>
<protein>
    <submittedName>
        <fullName evidence="6">Sensor histidine kinase LiaS</fullName>
        <ecNumber evidence="6">2.7.13.3</ecNumber>
    </submittedName>
</protein>
<keyword evidence="2 6" id="KW-0418">Kinase</keyword>
<dbReference type="PROSITE" id="PS50109">
    <property type="entry name" value="HIS_KIN"/>
    <property type="match status" value="1"/>
</dbReference>
<evidence type="ECO:0000256" key="4">
    <source>
        <dbReference type="SAM" id="Phobius"/>
    </source>
</evidence>
<keyword evidence="4" id="KW-0472">Membrane</keyword>
<dbReference type="InterPro" id="IPR050482">
    <property type="entry name" value="Sensor_HK_TwoCompSys"/>
</dbReference>
<dbReference type="Gene3D" id="3.30.565.10">
    <property type="entry name" value="Histidine kinase-like ATPase, C-terminal domain"/>
    <property type="match status" value="1"/>
</dbReference>
<keyword evidence="1 6" id="KW-0808">Transferase</keyword>
<reference evidence="6 7" key="1">
    <citation type="submission" date="2019-02" db="EMBL/GenBank/DDBJ databases">
        <title>Deep-cultivation of Planctomycetes and their phenomic and genomic characterization uncovers novel biology.</title>
        <authorList>
            <person name="Wiegand S."/>
            <person name="Jogler M."/>
            <person name="Boedeker C."/>
            <person name="Pinto D."/>
            <person name="Vollmers J."/>
            <person name="Rivas-Marin E."/>
            <person name="Kohn T."/>
            <person name="Peeters S.H."/>
            <person name="Heuer A."/>
            <person name="Rast P."/>
            <person name="Oberbeckmann S."/>
            <person name="Bunk B."/>
            <person name="Jeske O."/>
            <person name="Meyerdierks A."/>
            <person name="Storesund J.E."/>
            <person name="Kallscheuer N."/>
            <person name="Luecker S."/>
            <person name="Lage O.M."/>
            <person name="Pohl T."/>
            <person name="Merkel B.J."/>
            <person name="Hornburger P."/>
            <person name="Mueller R.-W."/>
            <person name="Bruemmer F."/>
            <person name="Labrenz M."/>
            <person name="Spormann A.M."/>
            <person name="Op Den Camp H."/>
            <person name="Overmann J."/>
            <person name="Amann R."/>
            <person name="Jetten M.S.M."/>
            <person name="Mascher T."/>
            <person name="Medema M.H."/>
            <person name="Devos D.P."/>
            <person name="Kaster A.-K."/>
            <person name="Ovreas L."/>
            <person name="Rohde M."/>
            <person name="Galperin M.Y."/>
            <person name="Jogler C."/>
        </authorList>
    </citation>
    <scope>NUCLEOTIDE SEQUENCE [LARGE SCALE GENOMIC DNA]</scope>
    <source>
        <strain evidence="6 7">CA13</strain>
    </source>
</reference>
<dbReference type="PANTHER" id="PTHR24421:SF61">
    <property type="entry name" value="OXYGEN SENSOR HISTIDINE KINASE NREB"/>
    <property type="match status" value="1"/>
</dbReference>
<accession>A0A5C5Z2I0</accession>
<keyword evidence="4" id="KW-0812">Transmembrane</keyword>
<dbReference type="SMART" id="SM00387">
    <property type="entry name" value="HATPase_c"/>
    <property type="match status" value="1"/>
</dbReference>
<evidence type="ECO:0000256" key="2">
    <source>
        <dbReference type="ARBA" id="ARBA00022777"/>
    </source>
</evidence>